<evidence type="ECO:0008006" key="5">
    <source>
        <dbReference type="Google" id="ProtNLM"/>
    </source>
</evidence>
<keyword evidence="2" id="KW-0812">Transmembrane</keyword>
<dbReference type="OrthoDB" id="8477132at2"/>
<comment type="caution">
    <text evidence="3">The sequence shown here is derived from an EMBL/GenBank/DDBJ whole genome shotgun (WGS) entry which is preliminary data.</text>
</comment>
<feature type="compositionally biased region" description="Basic and acidic residues" evidence="1">
    <location>
        <begin position="373"/>
        <end position="391"/>
    </location>
</feature>
<gene>
    <name evidence="3" type="ORF">EIL87_04715</name>
</gene>
<feature type="transmembrane region" description="Helical" evidence="2">
    <location>
        <begin position="325"/>
        <end position="346"/>
    </location>
</feature>
<proteinExistence type="predicted"/>
<feature type="transmembrane region" description="Helical" evidence="2">
    <location>
        <begin position="234"/>
        <end position="254"/>
    </location>
</feature>
<organism evidence="3 4">
    <name type="scientific">Saccharopolyspora rhizosphaerae</name>
    <dbReference type="NCBI Taxonomy" id="2492662"/>
    <lineage>
        <taxon>Bacteria</taxon>
        <taxon>Bacillati</taxon>
        <taxon>Actinomycetota</taxon>
        <taxon>Actinomycetes</taxon>
        <taxon>Pseudonocardiales</taxon>
        <taxon>Pseudonocardiaceae</taxon>
        <taxon>Saccharopolyspora</taxon>
    </lineage>
</organism>
<feature type="transmembrane region" description="Helical" evidence="2">
    <location>
        <begin position="201"/>
        <end position="222"/>
    </location>
</feature>
<accession>A0A3R8R6B1</accession>
<sequence length="391" mass="43605">MVLREDVRSGSNRTVTVGVVADPVAAPAEIAEHLAQELPRLLSERLEDDRVWHVEVHCEQLPPSDDRRTEMMDVVGKRMRQHGWNLAACITDYPLRSGQQPIVADVSLERRVLVVSLPALGGMALHRRVRGLVSQLITDMFGRDAGSKGTEKHRRRRLPWLFNRFQWVTPEHRDVDVRVLASRGVLRLLIGMVRDNRPWRLVFGLTGPLVGAFAFSAFYLINTTVWRLASTMELPQLLAAVLGSVAVMVGWLIVYHRLWEQTTERPANEREEAMLFNSSTVLTLAIGVACMYGALYVVNLIAAFVVVTPEVLGEYVGPGLGFGDYAVVVLLVTAAATVAGAVGSGFESENSVREAAFSYRERERRQALHATQTRREQREARGEFDVGHHAP</sequence>
<evidence type="ECO:0000256" key="1">
    <source>
        <dbReference type="SAM" id="MobiDB-lite"/>
    </source>
</evidence>
<evidence type="ECO:0000313" key="4">
    <source>
        <dbReference type="Proteomes" id="UP000274515"/>
    </source>
</evidence>
<name>A0A3R8R6B1_9PSEU</name>
<dbReference type="Proteomes" id="UP000274515">
    <property type="component" value="Unassembled WGS sequence"/>
</dbReference>
<keyword evidence="2" id="KW-0472">Membrane</keyword>
<dbReference type="AlphaFoldDB" id="A0A3R8R6B1"/>
<keyword evidence="2" id="KW-1133">Transmembrane helix</keyword>
<reference evidence="3 4" key="1">
    <citation type="submission" date="2018-11" db="EMBL/GenBank/DDBJ databases">
        <title>Saccharopolyspora rhizosphaerae sp. nov., an actinomycete isolated from rhizosphere soil in Thailand.</title>
        <authorList>
            <person name="Intra B."/>
            <person name="Euanorasetr J."/>
            <person name="Take A."/>
            <person name="Inahashi Y."/>
            <person name="Mori M."/>
            <person name="Panbangred W."/>
            <person name="Matsumoto A."/>
        </authorList>
    </citation>
    <scope>NUCLEOTIDE SEQUENCE [LARGE SCALE GENOMIC DNA]</scope>
    <source>
        <strain evidence="3 4">H219</strain>
    </source>
</reference>
<keyword evidence="4" id="KW-1185">Reference proteome</keyword>
<feature type="region of interest" description="Disordered" evidence="1">
    <location>
        <begin position="363"/>
        <end position="391"/>
    </location>
</feature>
<evidence type="ECO:0000256" key="2">
    <source>
        <dbReference type="SAM" id="Phobius"/>
    </source>
</evidence>
<feature type="transmembrane region" description="Helical" evidence="2">
    <location>
        <begin position="275"/>
        <end position="305"/>
    </location>
</feature>
<evidence type="ECO:0000313" key="3">
    <source>
        <dbReference type="EMBL" id="RRO19403.1"/>
    </source>
</evidence>
<protein>
    <recommendedName>
        <fullName evidence="5">5,10-methylene-tetrahydrofolate dehydrogenase</fullName>
    </recommendedName>
</protein>
<dbReference type="EMBL" id="RSAA01000004">
    <property type="protein sequence ID" value="RRO19403.1"/>
    <property type="molecule type" value="Genomic_DNA"/>
</dbReference>